<evidence type="ECO:0000256" key="3">
    <source>
        <dbReference type="ARBA" id="ARBA00023015"/>
    </source>
</evidence>
<comment type="caution">
    <text evidence="8">The sequence shown here is derived from an EMBL/GenBank/DDBJ whole genome shotgun (WGS) entry which is preliminary data.</text>
</comment>
<dbReference type="SMART" id="SM00342">
    <property type="entry name" value="HTH_ARAC"/>
    <property type="match status" value="1"/>
</dbReference>
<protein>
    <submittedName>
        <fullName evidence="8">AraC family transcriptional regulator</fullName>
    </submittedName>
</protein>
<gene>
    <name evidence="8" type="ORF">KGF86_00955</name>
</gene>
<feature type="domain" description="HTH araC/xylS-type" evidence="7">
    <location>
        <begin position="177"/>
        <end position="276"/>
    </location>
</feature>
<dbReference type="Proteomes" id="UP000681870">
    <property type="component" value="Unassembled WGS sequence"/>
</dbReference>
<accession>A0ABS5M8Y9</accession>
<dbReference type="InterPro" id="IPR049166">
    <property type="entry name" value="GH39_cat"/>
</dbReference>
<dbReference type="PANTHER" id="PTHR43280">
    <property type="entry name" value="ARAC-FAMILY TRANSCRIPTIONAL REGULATOR"/>
    <property type="match status" value="1"/>
</dbReference>
<evidence type="ECO:0000256" key="4">
    <source>
        <dbReference type="ARBA" id="ARBA00023125"/>
    </source>
</evidence>
<dbReference type="InterPro" id="IPR018060">
    <property type="entry name" value="HTH_AraC"/>
</dbReference>
<dbReference type="Pfam" id="PF12833">
    <property type="entry name" value="HTH_18"/>
    <property type="match status" value="1"/>
</dbReference>
<dbReference type="Gene3D" id="2.60.120.10">
    <property type="entry name" value="Jelly Rolls"/>
    <property type="match status" value="1"/>
</dbReference>
<sequence length="833" mass="98392">MNYEYEQINYKKDLPINVFTHTVEHFPYHWHEDMEILFVLEGALEIRVGQDSYDLEVGDIFLVNGSELHFINSKTDYGKTHVLVLQINSDYLREQHLDIKHKRFFIYSKGLGNVSKDVMDDLKFILANMMDLTINRKNLYELKVKKWLLELIIILMEHFEVPQEEDYDELAKDERLLEILKYMNMHSARSNLSLQDIAEAFSLNPQYLSRYFKAKVGVTIKKKLDGMRLNKSLMELQTTDLTVTEIALKYGFPDSKAYYRVFKEILGITPSEFREHYHFELEQHVSKDYLSINNRESLTNLFKYLHRKKSNHPVVKTEARNLSVDLTNTKRRIEHTFTNLLTFGYAPLALRTDFKAQLHQIQEEIGFRYVRFHDVLTDRLLVYNEKSDGSYYFNFHNIDVVLDNLLEANVKPFLKIGFMPKQLATTTETIFLWDAHVSPPKDMLRWKELIDAFIRHVINRYGLDEVRTWYFEFWNEPEVEYFWRGTREEFFTLYAETYKTIKAIDPELRVGGFSSVNFSRYEEWLKAFNQLAEKEGIGLDFFSAHVYNFTRKPAEEIKHTDKKAVISVESVTQFSSIMLGDEHNLTKSIDSVIEKGKELSTTDEIWLTEWNSNSDSKDLLHDTCYMAPLIVKTSIENFEKVKGMGYWTFTDLFEEFSREMSLFHGGFGLMTFNGIKKAGYHGFSFLSKLGEELIVKREDMIVTKRGEDYQILIFHYLHPNRLYRTFDYSQLSEHNRYTVFEEERDRQYTILLKGIQGKYTVKKQYVNREKGSAYDAWVEMGAPSTLDREALSYLKGRAEPGIYVEDVEVRGDYTLTTSLQPHEIQLIELKKRY</sequence>
<keyword evidence="5" id="KW-0804">Transcription</keyword>
<organism evidence="8 9">
    <name type="scientific">Ornithinibacillus massiliensis</name>
    <dbReference type="NCBI Taxonomy" id="1944633"/>
    <lineage>
        <taxon>Bacteria</taxon>
        <taxon>Bacillati</taxon>
        <taxon>Bacillota</taxon>
        <taxon>Bacilli</taxon>
        <taxon>Bacillales</taxon>
        <taxon>Bacillaceae</taxon>
        <taxon>Ornithinibacillus</taxon>
    </lineage>
</organism>
<evidence type="ECO:0000313" key="9">
    <source>
        <dbReference type="Proteomes" id="UP000681870"/>
    </source>
</evidence>
<evidence type="ECO:0000259" key="7">
    <source>
        <dbReference type="PROSITE" id="PS01124"/>
    </source>
</evidence>
<keyword evidence="9" id="KW-1185">Reference proteome</keyword>
<proteinExistence type="inferred from homology"/>
<dbReference type="InterPro" id="IPR017853">
    <property type="entry name" value="GH"/>
</dbReference>
<dbReference type="InterPro" id="IPR037923">
    <property type="entry name" value="HTH-like"/>
</dbReference>
<dbReference type="SUPFAM" id="SSF51011">
    <property type="entry name" value="Glycosyl hydrolase domain"/>
    <property type="match status" value="1"/>
</dbReference>
<keyword evidence="6" id="KW-0326">Glycosidase</keyword>
<dbReference type="EMBL" id="JAGXBY010000001">
    <property type="protein sequence ID" value="MBS3678775.1"/>
    <property type="molecule type" value="Genomic_DNA"/>
</dbReference>
<evidence type="ECO:0000256" key="6">
    <source>
        <dbReference type="ARBA" id="ARBA00023295"/>
    </source>
</evidence>
<dbReference type="SUPFAM" id="SSF46689">
    <property type="entry name" value="Homeodomain-like"/>
    <property type="match status" value="1"/>
</dbReference>
<dbReference type="SUPFAM" id="SSF51215">
    <property type="entry name" value="Regulatory protein AraC"/>
    <property type="match status" value="1"/>
</dbReference>
<comment type="similarity">
    <text evidence="1">Belongs to the glycosyl hydrolase 39 family.</text>
</comment>
<dbReference type="PROSITE" id="PS01124">
    <property type="entry name" value="HTH_ARAC_FAMILY_2"/>
    <property type="match status" value="1"/>
</dbReference>
<dbReference type="InterPro" id="IPR009057">
    <property type="entry name" value="Homeodomain-like_sf"/>
</dbReference>
<reference evidence="8 9" key="1">
    <citation type="submission" date="2021-05" db="EMBL/GenBank/DDBJ databases">
        <title>Ornithinibacillus massiliensis sp. nov.</title>
        <authorList>
            <person name="Iwaza R."/>
            <person name="Lagier J.-C."/>
            <person name="Raoult D."/>
        </authorList>
    </citation>
    <scope>NUCLEOTIDE SEQUENCE [LARGE SCALE GENOMIC DNA]</scope>
    <source>
        <strain evidence="8 9">Marseille-P3601</strain>
    </source>
</reference>
<evidence type="ECO:0000256" key="2">
    <source>
        <dbReference type="ARBA" id="ARBA00022801"/>
    </source>
</evidence>
<evidence type="ECO:0000256" key="5">
    <source>
        <dbReference type="ARBA" id="ARBA00023163"/>
    </source>
</evidence>
<keyword evidence="3" id="KW-0805">Transcription regulation</keyword>
<dbReference type="Gene3D" id="2.60.40.1500">
    <property type="entry name" value="Glycosyl hydrolase domain, family 39"/>
    <property type="match status" value="1"/>
</dbReference>
<dbReference type="Gene3D" id="1.10.10.60">
    <property type="entry name" value="Homeodomain-like"/>
    <property type="match status" value="2"/>
</dbReference>
<dbReference type="Gene3D" id="3.20.20.80">
    <property type="entry name" value="Glycosidases"/>
    <property type="match status" value="1"/>
</dbReference>
<keyword evidence="2" id="KW-0378">Hydrolase</keyword>
<dbReference type="PANTHER" id="PTHR43280:SF2">
    <property type="entry name" value="HTH-TYPE TRANSCRIPTIONAL REGULATOR EXSA"/>
    <property type="match status" value="1"/>
</dbReference>
<keyword evidence="4" id="KW-0238">DNA-binding</keyword>
<evidence type="ECO:0000313" key="8">
    <source>
        <dbReference type="EMBL" id="MBS3678775.1"/>
    </source>
</evidence>
<dbReference type="InterPro" id="IPR000514">
    <property type="entry name" value="Glyco_hydro_39"/>
</dbReference>
<dbReference type="InterPro" id="IPR014710">
    <property type="entry name" value="RmlC-like_jellyroll"/>
</dbReference>
<evidence type="ECO:0000256" key="1">
    <source>
        <dbReference type="ARBA" id="ARBA00008875"/>
    </source>
</evidence>
<dbReference type="Pfam" id="PF01229">
    <property type="entry name" value="Glyco_hydro_39"/>
    <property type="match status" value="1"/>
</dbReference>
<name>A0ABS5M8Y9_9BACI</name>
<dbReference type="Pfam" id="PF02311">
    <property type="entry name" value="AraC_binding"/>
    <property type="match status" value="1"/>
</dbReference>
<dbReference type="InterPro" id="IPR003313">
    <property type="entry name" value="AraC-bd"/>
</dbReference>
<dbReference type="SUPFAM" id="SSF51445">
    <property type="entry name" value="(Trans)glycosidases"/>
    <property type="match status" value="1"/>
</dbReference>
<dbReference type="PROSITE" id="PS00041">
    <property type="entry name" value="HTH_ARAC_FAMILY_1"/>
    <property type="match status" value="1"/>
</dbReference>
<dbReference type="RefSeq" id="WP_211740873.1">
    <property type="nucleotide sequence ID" value="NZ_JAGXBY010000001.1"/>
</dbReference>
<dbReference type="InterPro" id="IPR018062">
    <property type="entry name" value="HTH_AraC-typ_CS"/>
</dbReference>
<dbReference type="PRINTS" id="PR00745">
    <property type="entry name" value="GLHYDRLASE39"/>
</dbReference>